<dbReference type="AlphaFoldDB" id="A0A317MZ76"/>
<accession>A0A317MZ76</accession>
<feature type="chain" id="PRO_5016325646" evidence="1">
    <location>
        <begin position="25"/>
        <end position="175"/>
    </location>
</feature>
<keyword evidence="3" id="KW-1185">Reference proteome</keyword>
<dbReference type="Proteomes" id="UP000246569">
    <property type="component" value="Unassembled WGS sequence"/>
</dbReference>
<evidence type="ECO:0000256" key="1">
    <source>
        <dbReference type="SAM" id="SignalP"/>
    </source>
</evidence>
<dbReference type="RefSeq" id="WP_110017298.1">
    <property type="nucleotide sequence ID" value="NZ_QGTJ01000002.1"/>
</dbReference>
<keyword evidence="1" id="KW-0732">Signal</keyword>
<organism evidence="2 3">
    <name type="scientific">Plasticicumulans acidivorans</name>
    <dbReference type="NCBI Taxonomy" id="886464"/>
    <lineage>
        <taxon>Bacteria</taxon>
        <taxon>Pseudomonadati</taxon>
        <taxon>Pseudomonadota</taxon>
        <taxon>Gammaproteobacteria</taxon>
        <taxon>Candidatus Competibacteraceae</taxon>
        <taxon>Plasticicumulans</taxon>
    </lineage>
</organism>
<dbReference type="EMBL" id="QGTJ01000002">
    <property type="protein sequence ID" value="PWV64658.1"/>
    <property type="molecule type" value="Genomic_DNA"/>
</dbReference>
<evidence type="ECO:0000313" key="2">
    <source>
        <dbReference type="EMBL" id="PWV64658.1"/>
    </source>
</evidence>
<proteinExistence type="predicted"/>
<name>A0A317MZ76_9GAMM</name>
<feature type="signal peptide" evidence="1">
    <location>
        <begin position="1"/>
        <end position="24"/>
    </location>
</feature>
<sequence>MKLHRCACLSLTLGGLLLTGVAAAAPQVVVARDGQSQLTLADGWLDLRDLTHPTAQLQVGSRLLNQYTIVLREPHQPDLPDADFMRIATDFLASGLDQVQVTPRGSVDIGPLKGQVVEVIGMNRETGSRVGYLLTGVRTARNDFQIVGWCRGEEFPQLKPLLLAVAQTFRELPAR</sequence>
<protein>
    <submittedName>
        <fullName evidence="2">Uncharacterized protein</fullName>
    </submittedName>
</protein>
<comment type="caution">
    <text evidence="2">The sequence shown here is derived from an EMBL/GenBank/DDBJ whole genome shotgun (WGS) entry which is preliminary data.</text>
</comment>
<evidence type="ECO:0000313" key="3">
    <source>
        <dbReference type="Proteomes" id="UP000246569"/>
    </source>
</evidence>
<reference evidence="2 3" key="1">
    <citation type="submission" date="2018-05" db="EMBL/GenBank/DDBJ databases">
        <title>Genomic Encyclopedia of Type Strains, Phase IV (KMG-IV): sequencing the most valuable type-strain genomes for metagenomic binning, comparative biology and taxonomic classification.</title>
        <authorList>
            <person name="Goeker M."/>
        </authorList>
    </citation>
    <scope>NUCLEOTIDE SEQUENCE [LARGE SCALE GENOMIC DNA]</scope>
    <source>
        <strain evidence="2 3">DSM 23606</strain>
    </source>
</reference>
<dbReference type="OrthoDB" id="3537951at2"/>
<gene>
    <name evidence="2" type="ORF">C7443_102309</name>
</gene>